<feature type="transmembrane region" description="Helical" evidence="2">
    <location>
        <begin position="136"/>
        <end position="155"/>
    </location>
</feature>
<feature type="transmembrane region" description="Helical" evidence="2">
    <location>
        <begin position="192"/>
        <end position="213"/>
    </location>
</feature>
<keyword evidence="2" id="KW-1133">Transmembrane helix</keyword>
<keyword evidence="2" id="KW-0472">Membrane</keyword>
<dbReference type="Pfam" id="PF00892">
    <property type="entry name" value="EamA"/>
    <property type="match status" value="1"/>
</dbReference>
<evidence type="ECO:0000259" key="3">
    <source>
        <dbReference type="Pfam" id="PF00892"/>
    </source>
</evidence>
<dbReference type="InterPro" id="IPR037185">
    <property type="entry name" value="EmrE-like"/>
</dbReference>
<feature type="transmembrane region" description="Helical" evidence="2">
    <location>
        <begin position="250"/>
        <end position="273"/>
    </location>
</feature>
<feature type="transmembrane region" description="Helical" evidence="2">
    <location>
        <begin position="26"/>
        <end position="47"/>
    </location>
</feature>
<keyword evidence="5" id="KW-1185">Reference proteome</keyword>
<dbReference type="RefSeq" id="WP_344292099.1">
    <property type="nucleotide sequence ID" value="NZ_BAAAPF010000197.1"/>
</dbReference>
<keyword evidence="2" id="KW-0812">Transmembrane</keyword>
<comment type="caution">
    <text evidence="4">The sequence shown here is derived from an EMBL/GenBank/DDBJ whole genome shotgun (WGS) entry which is preliminary data.</text>
</comment>
<feature type="transmembrane region" description="Helical" evidence="2">
    <location>
        <begin position="85"/>
        <end position="104"/>
    </location>
</feature>
<feature type="transmembrane region" description="Helical" evidence="2">
    <location>
        <begin position="161"/>
        <end position="180"/>
    </location>
</feature>
<accession>A0ABN2Z8Y7</accession>
<reference evidence="5" key="1">
    <citation type="journal article" date="2019" name="Int. J. Syst. Evol. Microbiol.">
        <title>The Global Catalogue of Microorganisms (GCM) 10K type strain sequencing project: providing services to taxonomists for standard genome sequencing and annotation.</title>
        <authorList>
            <consortium name="The Broad Institute Genomics Platform"/>
            <consortium name="The Broad Institute Genome Sequencing Center for Infectious Disease"/>
            <person name="Wu L."/>
            <person name="Ma J."/>
        </authorList>
    </citation>
    <scope>NUCLEOTIDE SEQUENCE [LARGE SCALE GENOMIC DNA]</scope>
    <source>
        <strain evidence="5">JCM 15481</strain>
    </source>
</reference>
<name>A0ABN2Z8Y7_9ACTN</name>
<evidence type="ECO:0000313" key="5">
    <source>
        <dbReference type="Proteomes" id="UP001500443"/>
    </source>
</evidence>
<comment type="similarity">
    <text evidence="1">Belongs to the EamA transporter family.</text>
</comment>
<organism evidence="4 5">
    <name type="scientific">Streptomyces synnematoformans</name>
    <dbReference type="NCBI Taxonomy" id="415721"/>
    <lineage>
        <taxon>Bacteria</taxon>
        <taxon>Bacillati</taxon>
        <taxon>Actinomycetota</taxon>
        <taxon>Actinomycetes</taxon>
        <taxon>Kitasatosporales</taxon>
        <taxon>Streptomycetaceae</taxon>
        <taxon>Streptomyces</taxon>
    </lineage>
</organism>
<evidence type="ECO:0000256" key="1">
    <source>
        <dbReference type="ARBA" id="ARBA00007362"/>
    </source>
</evidence>
<feature type="transmembrane region" description="Helical" evidence="2">
    <location>
        <begin position="110"/>
        <end position="129"/>
    </location>
</feature>
<feature type="transmembrane region" description="Helical" evidence="2">
    <location>
        <begin position="219"/>
        <end position="238"/>
    </location>
</feature>
<sequence length="301" mass="30516">MTDSPPSLRTSGGRLASAAERVPPPAFLVSSAVFHYLGPACAVLLFARLDVLGVAWLRIASAALVFAVWRRPWRDWRAATPYQRRLLVALGAVLATMNCTFYLALERLPLGTVGAVEFLGPVVLAAAGVRTRRNAAALALVLAGVALLTDVHLVAEPLGLALAFGNCALFVLYVVLGHRLAADGGASGVGRLGAAMLVAAVVAAPVGIADAAAVATSPVLLAAAFGVGVCSSVIPYVCDQLAMARVPRATFALMLSLLPATAALMGVVVLGQIPGPAEAAGSALVVAGVAVHRERHGAAGA</sequence>
<dbReference type="InterPro" id="IPR000620">
    <property type="entry name" value="EamA_dom"/>
</dbReference>
<dbReference type="EMBL" id="BAAAPF010000197">
    <property type="protein sequence ID" value="GAA2138615.1"/>
    <property type="molecule type" value="Genomic_DNA"/>
</dbReference>
<feature type="transmembrane region" description="Helical" evidence="2">
    <location>
        <begin position="53"/>
        <end position="73"/>
    </location>
</feature>
<proteinExistence type="inferred from homology"/>
<dbReference type="SUPFAM" id="SSF103481">
    <property type="entry name" value="Multidrug resistance efflux transporter EmrE"/>
    <property type="match status" value="2"/>
</dbReference>
<evidence type="ECO:0000256" key="2">
    <source>
        <dbReference type="SAM" id="Phobius"/>
    </source>
</evidence>
<evidence type="ECO:0000313" key="4">
    <source>
        <dbReference type="EMBL" id="GAA2138615.1"/>
    </source>
</evidence>
<dbReference type="Proteomes" id="UP001500443">
    <property type="component" value="Unassembled WGS sequence"/>
</dbReference>
<feature type="domain" description="EamA" evidence="3">
    <location>
        <begin position="158"/>
        <end position="291"/>
    </location>
</feature>
<gene>
    <name evidence="4" type="ORF">GCM10009802_48230</name>
</gene>
<protein>
    <submittedName>
        <fullName evidence="4">DMT family transporter</fullName>
    </submittedName>
</protein>